<reference evidence="1" key="1">
    <citation type="journal article" date="2021" name="Sci. Rep.">
        <title>Diploid genomic architecture of Nitzschia inconspicua, an elite biomass production diatom.</title>
        <authorList>
            <person name="Oliver A."/>
            <person name="Podell S."/>
            <person name="Pinowska A."/>
            <person name="Traller J.C."/>
            <person name="Smith S.R."/>
            <person name="McClure R."/>
            <person name="Beliaev A."/>
            <person name="Bohutskyi P."/>
            <person name="Hill E.A."/>
            <person name="Rabines A."/>
            <person name="Zheng H."/>
            <person name="Allen L.Z."/>
            <person name="Kuo A."/>
            <person name="Grigoriev I.V."/>
            <person name="Allen A.E."/>
            <person name="Hazlebeck D."/>
            <person name="Allen E.E."/>
        </authorList>
    </citation>
    <scope>NUCLEOTIDE SEQUENCE</scope>
    <source>
        <strain evidence="1">Hildebrandi</strain>
    </source>
</reference>
<keyword evidence="2" id="KW-1185">Reference proteome</keyword>
<accession>A0A9K3KRB4</accession>
<evidence type="ECO:0000313" key="2">
    <source>
        <dbReference type="Proteomes" id="UP000693970"/>
    </source>
</evidence>
<proteinExistence type="predicted"/>
<dbReference type="OrthoDB" id="40887at2759"/>
<gene>
    <name evidence="1" type="ORF">IV203_017264</name>
</gene>
<sequence>MTQKIDAGVASHSPSAEFMTLVDVDHQNDFDAVVAFLEANLDKIINEVHGFDKLLVDNGKTQLNCPPAPEGGDSHGGLLIRTLSEAEGPSGITLKREFKVHALADGKIEIREDIVKAAADQPVMSENVKVVSIARA</sequence>
<comment type="caution">
    <text evidence="1">The sequence shown here is derived from an EMBL/GenBank/DDBJ whole genome shotgun (WGS) entry which is preliminary data.</text>
</comment>
<evidence type="ECO:0000313" key="1">
    <source>
        <dbReference type="EMBL" id="KAG7348559.1"/>
    </source>
</evidence>
<reference evidence="1" key="2">
    <citation type="submission" date="2021-04" db="EMBL/GenBank/DDBJ databases">
        <authorList>
            <person name="Podell S."/>
        </authorList>
    </citation>
    <scope>NUCLEOTIDE SEQUENCE</scope>
    <source>
        <strain evidence="1">Hildebrandi</strain>
    </source>
</reference>
<name>A0A9K3KRB4_9STRA</name>
<protein>
    <submittedName>
        <fullName evidence="1">Uncharacterized protein</fullName>
    </submittedName>
</protein>
<dbReference type="Proteomes" id="UP000693970">
    <property type="component" value="Unassembled WGS sequence"/>
</dbReference>
<organism evidence="1 2">
    <name type="scientific">Nitzschia inconspicua</name>
    <dbReference type="NCBI Taxonomy" id="303405"/>
    <lineage>
        <taxon>Eukaryota</taxon>
        <taxon>Sar</taxon>
        <taxon>Stramenopiles</taxon>
        <taxon>Ochrophyta</taxon>
        <taxon>Bacillariophyta</taxon>
        <taxon>Bacillariophyceae</taxon>
        <taxon>Bacillariophycidae</taxon>
        <taxon>Bacillariales</taxon>
        <taxon>Bacillariaceae</taxon>
        <taxon>Nitzschia</taxon>
    </lineage>
</organism>
<dbReference type="AlphaFoldDB" id="A0A9K3KRB4"/>
<dbReference type="EMBL" id="JAGRRH010000020">
    <property type="protein sequence ID" value="KAG7348559.1"/>
    <property type="molecule type" value="Genomic_DNA"/>
</dbReference>